<evidence type="ECO:0000256" key="11">
    <source>
        <dbReference type="ARBA" id="ARBA00023315"/>
    </source>
</evidence>
<keyword evidence="9 13" id="KW-0275">Fatty acid biosynthesis</keyword>
<keyword evidence="6 13" id="KW-0808">Transferase</keyword>
<keyword evidence="10 13" id="KW-0511">Multifunctional enzyme</keyword>
<accession>A0A2H0LVZ3</accession>
<comment type="domain">
    <text evidence="13">The last Arg residue of the ACP-binding site is essential for the weak association between ACP/AcpP and FabH.</text>
</comment>
<dbReference type="GO" id="GO:0005737">
    <property type="term" value="C:cytoplasm"/>
    <property type="evidence" value="ECO:0007669"/>
    <property type="project" value="UniProtKB-SubCell"/>
</dbReference>
<keyword evidence="7 13" id="KW-0276">Fatty acid metabolism</keyword>
<reference evidence="16 17" key="1">
    <citation type="submission" date="2017-09" db="EMBL/GenBank/DDBJ databases">
        <title>Depth-based differentiation of microbial function through sediment-hosted aquifers and enrichment of novel symbionts in the deep terrestrial subsurface.</title>
        <authorList>
            <person name="Probst A.J."/>
            <person name="Ladd B."/>
            <person name="Jarett J.K."/>
            <person name="Geller-Mcgrath D.E."/>
            <person name="Sieber C.M."/>
            <person name="Emerson J.B."/>
            <person name="Anantharaman K."/>
            <person name="Thomas B.C."/>
            <person name="Malmstrom R."/>
            <person name="Stieglmeier M."/>
            <person name="Klingl A."/>
            <person name="Woyke T."/>
            <person name="Ryan C.M."/>
            <person name="Banfield J.F."/>
        </authorList>
    </citation>
    <scope>NUCLEOTIDE SEQUENCE [LARGE SCALE GENOMIC DNA]</scope>
    <source>
        <strain evidence="16">CG11_big_fil_rev_8_21_14_0_20_42_13</strain>
    </source>
</reference>
<dbReference type="CDD" id="cd00830">
    <property type="entry name" value="KAS_III"/>
    <property type="match status" value="1"/>
</dbReference>
<comment type="caution">
    <text evidence="16">The sequence shown here is derived from an EMBL/GenBank/DDBJ whole genome shotgun (WGS) entry which is preliminary data.</text>
</comment>
<evidence type="ECO:0000256" key="8">
    <source>
        <dbReference type="ARBA" id="ARBA00023098"/>
    </source>
</evidence>
<dbReference type="Pfam" id="PF08545">
    <property type="entry name" value="ACP_syn_III"/>
    <property type="match status" value="1"/>
</dbReference>
<dbReference type="PANTHER" id="PTHR34069">
    <property type="entry name" value="3-OXOACYL-[ACYL-CARRIER-PROTEIN] SYNTHASE 3"/>
    <property type="match status" value="1"/>
</dbReference>
<dbReference type="EMBL" id="PCWA01000096">
    <property type="protein sequence ID" value="PIQ88568.1"/>
    <property type="molecule type" value="Genomic_DNA"/>
</dbReference>
<feature type="domain" description="Beta-ketoacyl-[acyl-carrier-protein] synthase III C-terminal" evidence="14">
    <location>
        <begin position="239"/>
        <end position="328"/>
    </location>
</feature>
<dbReference type="GO" id="GO:0033818">
    <property type="term" value="F:beta-ketoacyl-acyl-carrier-protein synthase III activity"/>
    <property type="evidence" value="ECO:0007669"/>
    <property type="project" value="UniProtKB-UniRule"/>
</dbReference>
<name>A0A2H0LVZ3_9BACT</name>
<evidence type="ECO:0000256" key="6">
    <source>
        <dbReference type="ARBA" id="ARBA00022679"/>
    </source>
</evidence>
<evidence type="ECO:0000256" key="9">
    <source>
        <dbReference type="ARBA" id="ARBA00023160"/>
    </source>
</evidence>
<dbReference type="Pfam" id="PF08541">
    <property type="entry name" value="ACP_syn_III_C"/>
    <property type="match status" value="1"/>
</dbReference>
<dbReference type="EC" id="2.3.1.180" evidence="3 13"/>
<evidence type="ECO:0000256" key="3">
    <source>
        <dbReference type="ARBA" id="ARBA00012333"/>
    </source>
</evidence>
<evidence type="ECO:0000313" key="17">
    <source>
        <dbReference type="Proteomes" id="UP000229641"/>
    </source>
</evidence>
<protein>
    <recommendedName>
        <fullName evidence="3 13">Beta-ketoacyl-[acyl-carrier-protein] synthase III</fullName>
        <shortName evidence="13">Beta-ketoacyl-ACP synthase III</shortName>
        <shortName evidence="13">KAS III</shortName>
        <ecNumber evidence="3 13">2.3.1.180</ecNumber>
    </recommendedName>
    <alternativeName>
        <fullName evidence="13">3-oxoacyl-[acyl-carrier-protein] synthase 3</fullName>
    </alternativeName>
    <alternativeName>
        <fullName evidence="13">3-oxoacyl-[acyl-carrier-protein] synthase III</fullName>
    </alternativeName>
</protein>
<dbReference type="PANTHER" id="PTHR34069:SF2">
    <property type="entry name" value="BETA-KETOACYL-[ACYL-CARRIER-PROTEIN] SYNTHASE III"/>
    <property type="match status" value="1"/>
</dbReference>
<dbReference type="InterPro" id="IPR004655">
    <property type="entry name" value="FabH"/>
</dbReference>
<dbReference type="UniPathway" id="UPA00094"/>
<evidence type="ECO:0000259" key="15">
    <source>
        <dbReference type="Pfam" id="PF08545"/>
    </source>
</evidence>
<dbReference type="Gene3D" id="3.40.47.10">
    <property type="match status" value="1"/>
</dbReference>
<dbReference type="GO" id="GO:0044550">
    <property type="term" value="P:secondary metabolite biosynthetic process"/>
    <property type="evidence" value="ECO:0007669"/>
    <property type="project" value="TreeGrafter"/>
</dbReference>
<dbReference type="GO" id="GO:0006633">
    <property type="term" value="P:fatty acid biosynthetic process"/>
    <property type="evidence" value="ECO:0007669"/>
    <property type="project" value="UniProtKB-UniRule"/>
</dbReference>
<evidence type="ECO:0000256" key="13">
    <source>
        <dbReference type="HAMAP-Rule" id="MF_01815"/>
    </source>
</evidence>
<comment type="subunit">
    <text evidence="13">Homodimer.</text>
</comment>
<evidence type="ECO:0000313" key="16">
    <source>
        <dbReference type="EMBL" id="PIQ88568.1"/>
    </source>
</evidence>
<feature type="active site" evidence="13">
    <location>
        <position position="285"/>
    </location>
</feature>
<keyword evidence="5 13" id="KW-0444">Lipid biosynthesis</keyword>
<organism evidence="16 17">
    <name type="scientific">Candidatus Ghiorseimicrobium undicola</name>
    <dbReference type="NCBI Taxonomy" id="1974746"/>
    <lineage>
        <taxon>Bacteria</taxon>
        <taxon>Pseudomonadati</taxon>
        <taxon>Candidatus Omnitrophota</taxon>
        <taxon>Candidatus Ghiorseimicrobium</taxon>
    </lineage>
</organism>
<comment type="subcellular location">
    <subcellularLocation>
        <location evidence="13">Cytoplasm</location>
    </subcellularLocation>
</comment>
<dbReference type="GO" id="GO:0004315">
    <property type="term" value="F:3-oxoacyl-[acyl-carrier-protein] synthase activity"/>
    <property type="evidence" value="ECO:0007669"/>
    <property type="project" value="InterPro"/>
</dbReference>
<feature type="active site" evidence="13">
    <location>
        <position position="255"/>
    </location>
</feature>
<comment type="pathway">
    <text evidence="1 13">Lipid metabolism; fatty acid biosynthesis.</text>
</comment>
<dbReference type="NCBIfam" id="TIGR00747">
    <property type="entry name" value="fabH"/>
    <property type="match status" value="1"/>
</dbReference>
<gene>
    <name evidence="13" type="primary">fabH</name>
    <name evidence="16" type="ORF">COV72_07470</name>
</gene>
<dbReference type="SUPFAM" id="SSF53901">
    <property type="entry name" value="Thiolase-like"/>
    <property type="match status" value="1"/>
</dbReference>
<feature type="active site" evidence="13">
    <location>
        <position position="116"/>
    </location>
</feature>
<dbReference type="NCBIfam" id="NF006829">
    <property type="entry name" value="PRK09352.1"/>
    <property type="match status" value="1"/>
</dbReference>
<dbReference type="InterPro" id="IPR013751">
    <property type="entry name" value="ACP_syn_III_N"/>
</dbReference>
<keyword evidence="4 13" id="KW-0963">Cytoplasm</keyword>
<feature type="domain" description="Beta-ketoacyl-[acyl-carrier-protein] synthase III N-terminal" evidence="15">
    <location>
        <begin position="110"/>
        <end position="187"/>
    </location>
</feature>
<proteinExistence type="inferred from homology"/>
<comment type="similarity">
    <text evidence="2 13">Belongs to the thiolase-like superfamily. FabH family.</text>
</comment>
<evidence type="ECO:0000256" key="10">
    <source>
        <dbReference type="ARBA" id="ARBA00023268"/>
    </source>
</evidence>
<dbReference type="HAMAP" id="MF_01815">
    <property type="entry name" value="FabH"/>
    <property type="match status" value="1"/>
</dbReference>
<keyword evidence="11 13" id="KW-0012">Acyltransferase</keyword>
<evidence type="ECO:0000256" key="7">
    <source>
        <dbReference type="ARBA" id="ARBA00022832"/>
    </source>
</evidence>
<dbReference type="InterPro" id="IPR016039">
    <property type="entry name" value="Thiolase-like"/>
</dbReference>
<dbReference type="AlphaFoldDB" id="A0A2H0LVZ3"/>
<dbReference type="FunFam" id="3.40.47.10:FF:000004">
    <property type="entry name" value="3-oxoacyl-[acyl-carrier-protein] synthase 3"/>
    <property type="match status" value="1"/>
</dbReference>
<keyword evidence="8 13" id="KW-0443">Lipid metabolism</keyword>
<evidence type="ECO:0000256" key="12">
    <source>
        <dbReference type="ARBA" id="ARBA00051096"/>
    </source>
</evidence>
<evidence type="ECO:0000256" key="4">
    <source>
        <dbReference type="ARBA" id="ARBA00022490"/>
    </source>
</evidence>
<comment type="function">
    <text evidence="13">Catalyzes the condensation reaction of fatty acid synthesis by the addition to an acyl acceptor of two carbons from malonyl-ACP. Catalyzes the first condensation reaction which initiates fatty acid synthesis and may therefore play a role in governing the total rate of fatty acid production. Possesses both acetoacetyl-ACP synthase and acetyl transacylase activities. Its substrate specificity determines the biosynthesis of branched-chain and/or straight-chain of fatty acids.</text>
</comment>
<sequence>MSSAKKIGIIGLGSYLPKKILANCDLEKMVDTSDEWITTRTGIKQRRIASKDEATSDLAIKAARAALKDAGLTAKDLDLIIVATITPDMQFPATACLVQKNLGADKAICFDISAACSGFVYALVTAEQFIISGVCKNALIIGAEKLSSITDWTDRNTCVLFGDGAGACVLAKVNSGGIVSRYLGSDGMNSDLLLLPAGGSRMPASSETVKKHLHFIKMQGNELFKLAVRIMSKAAEVALSKIGLSCKDIDILIPHQANIRILLAVAKKMGLPEKKIYFNIEKYGNMSSAATVIALCEAVRSKRIKKGDIVVLDAFGAGLTWGAVVIKW</sequence>
<feature type="region of interest" description="ACP-binding" evidence="13">
    <location>
        <begin position="256"/>
        <end position="260"/>
    </location>
</feature>
<evidence type="ECO:0000256" key="2">
    <source>
        <dbReference type="ARBA" id="ARBA00008642"/>
    </source>
</evidence>
<evidence type="ECO:0000256" key="5">
    <source>
        <dbReference type="ARBA" id="ARBA00022516"/>
    </source>
</evidence>
<dbReference type="Proteomes" id="UP000229641">
    <property type="component" value="Unassembled WGS sequence"/>
</dbReference>
<comment type="catalytic activity">
    <reaction evidence="12">
        <text>malonyl-[ACP] + acetyl-CoA + H(+) = 3-oxobutanoyl-[ACP] + CO2 + CoA</text>
        <dbReference type="Rhea" id="RHEA:12080"/>
        <dbReference type="Rhea" id="RHEA-COMP:9623"/>
        <dbReference type="Rhea" id="RHEA-COMP:9625"/>
        <dbReference type="ChEBI" id="CHEBI:15378"/>
        <dbReference type="ChEBI" id="CHEBI:16526"/>
        <dbReference type="ChEBI" id="CHEBI:57287"/>
        <dbReference type="ChEBI" id="CHEBI:57288"/>
        <dbReference type="ChEBI" id="CHEBI:78449"/>
        <dbReference type="ChEBI" id="CHEBI:78450"/>
        <dbReference type="EC" id="2.3.1.180"/>
    </reaction>
    <physiologicalReaction direction="left-to-right" evidence="12">
        <dbReference type="Rhea" id="RHEA:12081"/>
    </physiologicalReaction>
</comment>
<evidence type="ECO:0000259" key="14">
    <source>
        <dbReference type="Pfam" id="PF08541"/>
    </source>
</evidence>
<evidence type="ECO:0000256" key="1">
    <source>
        <dbReference type="ARBA" id="ARBA00005194"/>
    </source>
</evidence>
<dbReference type="InterPro" id="IPR013747">
    <property type="entry name" value="ACP_syn_III_C"/>
</dbReference>